<feature type="region of interest" description="Disordered" evidence="1">
    <location>
        <begin position="528"/>
        <end position="562"/>
    </location>
</feature>
<feature type="compositionally biased region" description="Polar residues" evidence="1">
    <location>
        <begin position="749"/>
        <end position="760"/>
    </location>
</feature>
<feature type="compositionally biased region" description="Basic and acidic residues" evidence="1">
    <location>
        <begin position="761"/>
        <end position="773"/>
    </location>
</feature>
<feature type="compositionally biased region" description="Basic and acidic residues" evidence="1">
    <location>
        <begin position="238"/>
        <end position="248"/>
    </location>
</feature>
<proteinExistence type="predicted"/>
<feature type="compositionally biased region" description="Basic and acidic residues" evidence="1">
    <location>
        <begin position="528"/>
        <end position="537"/>
    </location>
</feature>
<sequence length="773" mass="86931">MLPALLEKLEKTNPRECAILRELDSIEYSLDELLISQNNTVKLNASSKPPKICLHIYNTYNAPTEVTNEGGNLHNVPRSITLHVRGYEVDDDGCILPTSEPGVLSRYFSQILVCTRDRTVMWDRKCIPQFHDIAKKRSNGWKFQPPTSFVTGLHVNRGAFETSTSDSSGESCDEETDIRYNNVSVMPYMGCDGGYTQYTDAGRPVEWDYSSTDQSSSDAEECTLNEELGSSAHYLYTSRREDDDRTHDGNLGMEGRSGDPGPYNGYEELHISQLCHGPCRATLYLFPSRYTASCTLSSRLYEFILTSNKGVPLTDASCQISLHRLMSFIIGYTYEHNLLFQGGEGTFFVIDKELSGVFDLPEGSSVAVENIASCIKSHLLPPKPIKINHNIVCTGDASRGDKYIVIQVANMVHVDGSVLLTDYDKEIEVMVKELCDLIHVRNIYEMFSTDPFTFIDFTLNSSCGDNIKPITMEHLQDFKNSVEPWLPRAIDKYLSWSDRLVFELLYGSLYSFGDKPVDTIGSKVDPAYEHRNIDSSRRKSKKGGKRKHLRRRAPVSRDNANGNCAYDMEMHQAFIPSYVDKMSEKESMKHSDSSAQESATCGAYYRYNGSIKCAPDINTFIEGHLPSQSQGVDESEYKTDQHREHVCHSKKVTEAEDSFVKDENSIIEHYNSLSIHSGVASRADNILIPGDSRGEKGIQYHRKSGYSTKGTSQKDRLVITQSFSKETHLDLEENIVEEGSKTLEGVDLNISTESDNVVSHRSSEFTKDVKPKE</sequence>
<feature type="region of interest" description="Disordered" evidence="1">
    <location>
        <begin position="237"/>
        <end position="260"/>
    </location>
</feature>
<evidence type="ECO:0000313" key="2">
    <source>
        <dbReference type="EMBL" id="KAK1444273.1"/>
    </source>
</evidence>
<accession>A0AAD8PF98</accession>
<evidence type="ECO:0000256" key="1">
    <source>
        <dbReference type="SAM" id="MobiDB-lite"/>
    </source>
</evidence>
<evidence type="ECO:0000313" key="3">
    <source>
        <dbReference type="Proteomes" id="UP001230268"/>
    </source>
</evidence>
<gene>
    <name evidence="2" type="ORF">BgAZ_101790</name>
</gene>
<protein>
    <submittedName>
        <fullName evidence="2">Uncharacterized protein</fullName>
    </submittedName>
</protein>
<reference evidence="2" key="1">
    <citation type="submission" date="2023-08" db="EMBL/GenBank/DDBJ databases">
        <title>Draft sequence of the Babesia gibsoni genome.</title>
        <authorList>
            <person name="Yamagishi J.Y."/>
            <person name="Xuan X.X."/>
        </authorList>
    </citation>
    <scope>NUCLEOTIDE SEQUENCE</scope>
    <source>
        <strain evidence="2">Azabu</strain>
    </source>
</reference>
<feature type="region of interest" description="Disordered" evidence="1">
    <location>
        <begin position="744"/>
        <end position="773"/>
    </location>
</feature>
<dbReference type="InterPro" id="IPR036885">
    <property type="entry name" value="SWIB_MDM2_dom_sf"/>
</dbReference>
<dbReference type="EMBL" id="JAVEPI010000001">
    <property type="protein sequence ID" value="KAK1444273.1"/>
    <property type="molecule type" value="Genomic_DNA"/>
</dbReference>
<dbReference type="SUPFAM" id="SSF47592">
    <property type="entry name" value="SWIB/MDM2 domain"/>
    <property type="match status" value="1"/>
</dbReference>
<dbReference type="AlphaFoldDB" id="A0AAD8PF98"/>
<name>A0AAD8PF98_BABGI</name>
<feature type="compositionally biased region" description="Basic residues" evidence="1">
    <location>
        <begin position="538"/>
        <end position="554"/>
    </location>
</feature>
<comment type="caution">
    <text evidence="2">The sequence shown here is derived from an EMBL/GenBank/DDBJ whole genome shotgun (WGS) entry which is preliminary data.</text>
</comment>
<organism evidence="2 3">
    <name type="scientific">Babesia gibsoni</name>
    <dbReference type="NCBI Taxonomy" id="33632"/>
    <lineage>
        <taxon>Eukaryota</taxon>
        <taxon>Sar</taxon>
        <taxon>Alveolata</taxon>
        <taxon>Apicomplexa</taxon>
        <taxon>Aconoidasida</taxon>
        <taxon>Piroplasmida</taxon>
        <taxon>Babesiidae</taxon>
        <taxon>Babesia</taxon>
    </lineage>
</organism>
<dbReference type="Proteomes" id="UP001230268">
    <property type="component" value="Unassembled WGS sequence"/>
</dbReference>
<keyword evidence="3" id="KW-1185">Reference proteome</keyword>